<dbReference type="EMBL" id="WHSB02000030">
    <property type="protein sequence ID" value="MCQ4635016.1"/>
    <property type="molecule type" value="Genomic_DNA"/>
</dbReference>
<dbReference type="Proteomes" id="UP000996601">
    <property type="component" value="Unassembled WGS sequence"/>
</dbReference>
<feature type="compositionally biased region" description="Basic and acidic residues" evidence="1">
    <location>
        <begin position="7"/>
        <end position="61"/>
    </location>
</feature>
<evidence type="ECO:0000256" key="1">
    <source>
        <dbReference type="SAM" id="MobiDB-lite"/>
    </source>
</evidence>
<proteinExistence type="predicted"/>
<protein>
    <recommendedName>
        <fullName evidence="4">Stress-induced protein</fullName>
    </recommendedName>
</protein>
<comment type="caution">
    <text evidence="2">The sequence shown here is derived from an EMBL/GenBank/DDBJ whole genome shotgun (WGS) entry which is preliminary data.</text>
</comment>
<dbReference type="RefSeq" id="WP_256121519.1">
    <property type="nucleotide sequence ID" value="NZ_WHSB02000030.1"/>
</dbReference>
<sequence length="61" mass="6587">MVIENAPTEKGKEGARGLHKAAKAEERQTEAEKGSDLAKGADRFEERSKSSDGKSAGEKQR</sequence>
<organism evidence="2 3">
    <name type="scientific">Shinella lacus</name>
    <dbReference type="NCBI Taxonomy" id="2654216"/>
    <lineage>
        <taxon>Bacteria</taxon>
        <taxon>Pseudomonadati</taxon>
        <taxon>Pseudomonadota</taxon>
        <taxon>Alphaproteobacteria</taxon>
        <taxon>Hyphomicrobiales</taxon>
        <taxon>Rhizobiaceae</taxon>
        <taxon>Shinella</taxon>
    </lineage>
</organism>
<evidence type="ECO:0000313" key="2">
    <source>
        <dbReference type="EMBL" id="MCQ4635016.1"/>
    </source>
</evidence>
<keyword evidence="3" id="KW-1185">Reference proteome</keyword>
<reference evidence="2" key="1">
    <citation type="submission" date="2021-07" db="EMBL/GenBank/DDBJ databases">
        <title>Shinella sp. nov., a novel member of the genus Shinella from water.</title>
        <authorList>
            <person name="Deng Y."/>
        </authorList>
    </citation>
    <scope>NUCLEOTIDE SEQUENCE</scope>
    <source>
        <strain evidence="2">CPCC 100929</strain>
    </source>
</reference>
<evidence type="ECO:0000313" key="3">
    <source>
        <dbReference type="Proteomes" id="UP000996601"/>
    </source>
</evidence>
<name>A0ABT1RIL2_9HYPH</name>
<evidence type="ECO:0008006" key="4">
    <source>
        <dbReference type="Google" id="ProtNLM"/>
    </source>
</evidence>
<gene>
    <name evidence="2" type="ORF">GB927_033675</name>
</gene>
<accession>A0ABT1RIL2</accession>
<feature type="region of interest" description="Disordered" evidence="1">
    <location>
        <begin position="1"/>
        <end position="61"/>
    </location>
</feature>